<dbReference type="Proteomes" id="UP000269539">
    <property type="component" value="Unassembled WGS sequence"/>
</dbReference>
<evidence type="ECO:0000313" key="1">
    <source>
        <dbReference type="EMBL" id="RMZ05745.1"/>
    </source>
</evidence>
<comment type="caution">
    <text evidence="1">The sequence shown here is derived from an EMBL/GenBank/DDBJ whole genome shotgun (WGS) entry which is preliminary data.</text>
</comment>
<dbReference type="AlphaFoldDB" id="A0A3M7GY87"/>
<organism evidence="1 2">
    <name type="scientific">Hortaea werneckii</name>
    <name type="common">Black yeast</name>
    <name type="synonym">Cladosporium werneckii</name>
    <dbReference type="NCBI Taxonomy" id="91943"/>
    <lineage>
        <taxon>Eukaryota</taxon>
        <taxon>Fungi</taxon>
        <taxon>Dikarya</taxon>
        <taxon>Ascomycota</taxon>
        <taxon>Pezizomycotina</taxon>
        <taxon>Dothideomycetes</taxon>
        <taxon>Dothideomycetidae</taxon>
        <taxon>Mycosphaerellales</taxon>
        <taxon>Teratosphaeriaceae</taxon>
        <taxon>Hortaea</taxon>
    </lineage>
</organism>
<dbReference type="EMBL" id="QWIO01000168">
    <property type="protein sequence ID" value="RMZ05745.1"/>
    <property type="molecule type" value="Genomic_DNA"/>
</dbReference>
<reference evidence="1 2" key="1">
    <citation type="journal article" date="2018" name="BMC Genomics">
        <title>Genomic evidence for intraspecific hybridization in a clonal and extremely halotolerant yeast.</title>
        <authorList>
            <person name="Gostincar C."/>
            <person name="Stajich J.E."/>
            <person name="Zupancic J."/>
            <person name="Zalar P."/>
            <person name="Gunde-Cimerman N."/>
        </authorList>
    </citation>
    <scope>NUCLEOTIDE SEQUENCE [LARGE SCALE GENOMIC DNA]</scope>
    <source>
        <strain evidence="1 2">EXF-10513</strain>
    </source>
</reference>
<accession>A0A3M7GY87</accession>
<proteinExistence type="predicted"/>
<protein>
    <submittedName>
        <fullName evidence="1">Uncharacterized protein</fullName>
    </submittedName>
</protein>
<gene>
    <name evidence="1" type="ORF">D0864_02406</name>
</gene>
<name>A0A3M7GY87_HORWE</name>
<sequence length="62" mass="6949">MQLENHDKHVNAGYPNNKRRYAEQTQACFGEGDENINLAAERGRMISDKSAISLSRICELPG</sequence>
<evidence type="ECO:0000313" key="2">
    <source>
        <dbReference type="Proteomes" id="UP000269539"/>
    </source>
</evidence>